<dbReference type="PROSITE" id="PS00041">
    <property type="entry name" value="HTH_ARAC_FAMILY_1"/>
    <property type="match status" value="1"/>
</dbReference>
<dbReference type="RefSeq" id="WP_097045561.1">
    <property type="nucleotide sequence ID" value="NZ_OBEH01000002.1"/>
</dbReference>
<evidence type="ECO:0000313" key="6">
    <source>
        <dbReference type="EMBL" id="SNZ00124.1"/>
    </source>
</evidence>
<dbReference type="InterPro" id="IPR018062">
    <property type="entry name" value="HTH_AraC-typ_CS"/>
</dbReference>
<dbReference type="InterPro" id="IPR018060">
    <property type="entry name" value="HTH_AraC"/>
</dbReference>
<dbReference type="InterPro" id="IPR020449">
    <property type="entry name" value="Tscrpt_reg_AraC-type_HTH"/>
</dbReference>
<dbReference type="GO" id="GO:0043565">
    <property type="term" value="F:sequence-specific DNA binding"/>
    <property type="evidence" value="ECO:0007669"/>
    <property type="project" value="InterPro"/>
</dbReference>
<feature type="transmembrane region" description="Helical" evidence="4">
    <location>
        <begin position="101"/>
        <end position="120"/>
    </location>
</feature>
<dbReference type="PANTHER" id="PTHR43280:SF29">
    <property type="entry name" value="ARAC-FAMILY TRANSCRIPTIONAL REGULATOR"/>
    <property type="match status" value="1"/>
</dbReference>
<keyword evidence="4" id="KW-0472">Membrane</keyword>
<gene>
    <name evidence="6" type="ORF">SAMN06265377_1941</name>
</gene>
<feature type="transmembrane region" description="Helical" evidence="4">
    <location>
        <begin position="164"/>
        <end position="184"/>
    </location>
</feature>
<feature type="domain" description="HTH araC/xylS-type" evidence="5">
    <location>
        <begin position="244"/>
        <end position="345"/>
    </location>
</feature>
<evidence type="ECO:0000256" key="2">
    <source>
        <dbReference type="ARBA" id="ARBA00023125"/>
    </source>
</evidence>
<dbReference type="PANTHER" id="PTHR43280">
    <property type="entry name" value="ARAC-FAMILY TRANSCRIPTIONAL REGULATOR"/>
    <property type="match status" value="1"/>
</dbReference>
<keyword evidence="3" id="KW-0804">Transcription</keyword>
<dbReference type="Pfam" id="PF12833">
    <property type="entry name" value="HTH_18"/>
    <property type="match status" value="1"/>
</dbReference>
<dbReference type="GO" id="GO:0003700">
    <property type="term" value="F:DNA-binding transcription factor activity"/>
    <property type="evidence" value="ECO:0007669"/>
    <property type="project" value="InterPro"/>
</dbReference>
<feature type="transmembrane region" description="Helical" evidence="4">
    <location>
        <begin position="12"/>
        <end position="31"/>
    </location>
</feature>
<evidence type="ECO:0000259" key="5">
    <source>
        <dbReference type="PROSITE" id="PS01124"/>
    </source>
</evidence>
<dbReference type="OrthoDB" id="6283866at2"/>
<feature type="transmembrane region" description="Helical" evidence="4">
    <location>
        <begin position="68"/>
        <end position="89"/>
    </location>
</feature>
<feature type="transmembrane region" description="Helical" evidence="4">
    <location>
        <begin position="40"/>
        <end position="62"/>
    </location>
</feature>
<keyword evidence="4" id="KW-0812">Transmembrane</keyword>
<dbReference type="EMBL" id="OBEH01000002">
    <property type="protein sequence ID" value="SNZ00124.1"/>
    <property type="molecule type" value="Genomic_DNA"/>
</dbReference>
<evidence type="ECO:0000256" key="4">
    <source>
        <dbReference type="SAM" id="Phobius"/>
    </source>
</evidence>
<organism evidence="6 7">
    <name type="scientific">Flagellimonas pacifica</name>
    <dbReference type="NCBI Taxonomy" id="1247520"/>
    <lineage>
        <taxon>Bacteria</taxon>
        <taxon>Pseudomonadati</taxon>
        <taxon>Bacteroidota</taxon>
        <taxon>Flavobacteriia</taxon>
        <taxon>Flavobacteriales</taxon>
        <taxon>Flavobacteriaceae</taxon>
        <taxon>Flagellimonas</taxon>
    </lineage>
</organism>
<dbReference type="InterPro" id="IPR009057">
    <property type="entry name" value="Homeodomain-like_sf"/>
</dbReference>
<proteinExistence type="predicted"/>
<dbReference type="AlphaFoldDB" id="A0A285MSF7"/>
<name>A0A285MSF7_9FLAO</name>
<dbReference type="Gene3D" id="1.10.10.60">
    <property type="entry name" value="Homeodomain-like"/>
    <property type="match status" value="1"/>
</dbReference>
<evidence type="ECO:0000256" key="1">
    <source>
        <dbReference type="ARBA" id="ARBA00023015"/>
    </source>
</evidence>
<feature type="transmembrane region" description="Helical" evidence="4">
    <location>
        <begin position="190"/>
        <end position="212"/>
    </location>
</feature>
<dbReference type="SUPFAM" id="SSF46689">
    <property type="entry name" value="Homeodomain-like"/>
    <property type="match status" value="1"/>
</dbReference>
<keyword evidence="1" id="KW-0805">Transcription regulation</keyword>
<reference evidence="7" key="1">
    <citation type="submission" date="2017-09" db="EMBL/GenBank/DDBJ databases">
        <authorList>
            <person name="Varghese N."/>
            <person name="Submissions S."/>
        </authorList>
    </citation>
    <scope>NUCLEOTIDE SEQUENCE [LARGE SCALE GENOMIC DNA]</scope>
    <source>
        <strain evidence="7">DSM 25885</strain>
    </source>
</reference>
<feature type="transmembrane region" description="Helical" evidence="4">
    <location>
        <begin position="132"/>
        <end position="152"/>
    </location>
</feature>
<keyword evidence="4" id="KW-1133">Transmembrane helix</keyword>
<dbReference type="PROSITE" id="PS01124">
    <property type="entry name" value="HTH_ARAC_FAMILY_2"/>
    <property type="match status" value="1"/>
</dbReference>
<protein>
    <submittedName>
        <fullName evidence="6">AraC-type DNA-binding protein</fullName>
    </submittedName>
</protein>
<keyword evidence="2 6" id="KW-0238">DNA-binding</keyword>
<accession>A0A285MSF7</accession>
<evidence type="ECO:0000313" key="7">
    <source>
        <dbReference type="Proteomes" id="UP000219048"/>
    </source>
</evidence>
<keyword evidence="7" id="KW-1185">Reference proteome</keyword>
<dbReference type="SMART" id="SM00342">
    <property type="entry name" value="HTH_ARAC"/>
    <property type="match status" value="1"/>
</dbReference>
<sequence>MRLLRLNKEIEIFIAGIGAAQSLLMALYSFFEPKKDYRNLLLFVFFFAITVRLTKSILWVYLDTSPLWMLNLGFIAHSISGPALFLYMLHFIYTRKWSAWNLLHFLPSIILLFYVSSLSLDGFWHKGGYSVLLFHQVSYTLASLFLLGKWLLPKNRTEQKQHVSLIWIVSLVLGTAVLQFLYFSNYILGITPYLLGPISYLPFVYFMAFLLFKNPSLLKNTASKKSQNIRLTQHELNIYASKLEEIMYAQKLYLDTNCALDTIAKQAKLPAYMVSYVLNNAVGKSFPDFLNSYRIEEVKMKLVHPDHKHTKIASIAYDCGFNTLSSFNIAFKKTTGITPTQFQKRHNVE</sequence>
<dbReference type="Proteomes" id="UP000219048">
    <property type="component" value="Unassembled WGS sequence"/>
</dbReference>
<dbReference type="PRINTS" id="PR00032">
    <property type="entry name" value="HTHARAC"/>
</dbReference>
<evidence type="ECO:0000256" key="3">
    <source>
        <dbReference type="ARBA" id="ARBA00023163"/>
    </source>
</evidence>